<organism evidence="5 6">
    <name type="scientific">Solirubrobacter ginsenosidimutans</name>
    <dbReference type="NCBI Taxonomy" id="490573"/>
    <lineage>
        <taxon>Bacteria</taxon>
        <taxon>Bacillati</taxon>
        <taxon>Actinomycetota</taxon>
        <taxon>Thermoleophilia</taxon>
        <taxon>Solirubrobacterales</taxon>
        <taxon>Solirubrobacteraceae</taxon>
        <taxon>Solirubrobacter</taxon>
    </lineage>
</organism>
<dbReference type="PANTHER" id="PTHR43333">
    <property type="entry name" value="2-HACID_DH_C DOMAIN-CONTAINING PROTEIN"/>
    <property type="match status" value="1"/>
</dbReference>
<evidence type="ECO:0000256" key="3">
    <source>
        <dbReference type="ARBA" id="ARBA00023027"/>
    </source>
</evidence>
<dbReference type="RefSeq" id="WP_270042166.1">
    <property type="nucleotide sequence ID" value="NZ_JAPDOD010000021.1"/>
</dbReference>
<dbReference type="AlphaFoldDB" id="A0A9X3MW69"/>
<keyword evidence="6" id="KW-1185">Reference proteome</keyword>
<dbReference type="InterPro" id="IPR029753">
    <property type="entry name" value="D-isomer_DH_CS"/>
</dbReference>
<dbReference type="Pfam" id="PF02826">
    <property type="entry name" value="2-Hacid_dh_C"/>
    <property type="match status" value="1"/>
</dbReference>
<dbReference type="EMBL" id="JAPDOD010000021">
    <property type="protein sequence ID" value="MDA0162926.1"/>
    <property type="molecule type" value="Genomic_DNA"/>
</dbReference>
<dbReference type="SUPFAM" id="SSF51735">
    <property type="entry name" value="NAD(P)-binding Rossmann-fold domains"/>
    <property type="match status" value="1"/>
</dbReference>
<evidence type="ECO:0000256" key="2">
    <source>
        <dbReference type="ARBA" id="ARBA00023002"/>
    </source>
</evidence>
<dbReference type="GO" id="GO:0016616">
    <property type="term" value="F:oxidoreductase activity, acting on the CH-OH group of donors, NAD or NADP as acceptor"/>
    <property type="evidence" value="ECO:0007669"/>
    <property type="project" value="UniProtKB-ARBA"/>
</dbReference>
<keyword evidence="3" id="KW-0520">NAD</keyword>
<dbReference type="GO" id="GO:0051287">
    <property type="term" value="F:NAD binding"/>
    <property type="evidence" value="ECO:0007669"/>
    <property type="project" value="InterPro"/>
</dbReference>
<dbReference type="Proteomes" id="UP001149140">
    <property type="component" value="Unassembled WGS sequence"/>
</dbReference>
<dbReference type="InterPro" id="IPR006140">
    <property type="entry name" value="D-isomer_DH_NAD-bd"/>
</dbReference>
<gene>
    <name evidence="5" type="ORF">OM076_21820</name>
</gene>
<evidence type="ECO:0000259" key="4">
    <source>
        <dbReference type="Pfam" id="PF02826"/>
    </source>
</evidence>
<keyword evidence="2" id="KW-0560">Oxidoreductase</keyword>
<dbReference type="Gene3D" id="3.40.50.720">
    <property type="entry name" value="NAD(P)-binding Rossmann-like Domain"/>
    <property type="match status" value="2"/>
</dbReference>
<comment type="caution">
    <text evidence="5">The sequence shown here is derived from an EMBL/GenBank/DDBJ whole genome shotgun (WGS) entry which is preliminary data.</text>
</comment>
<dbReference type="PROSITE" id="PS00065">
    <property type="entry name" value="D_2_HYDROXYACID_DH_1"/>
    <property type="match status" value="1"/>
</dbReference>
<accession>A0A9X3MW69</accession>
<evidence type="ECO:0000313" key="5">
    <source>
        <dbReference type="EMBL" id="MDA0162926.1"/>
    </source>
</evidence>
<sequence length="302" mass="32778">MAILFVTGVEDPATWVPALRARLPEARVYTEADAFDRREIEIAVVAAPRAGALRDLPGLRLVQSLWMGVDGLVADPTVPRGVPIARMVDPEMTSQMPEAALAHVLHLHRLHDVYARQQREREWRQWPQPLAGRRGVGVLGLGQLGARTAAVLAAAGFRVHGFSRSPKRIDGVETHTVLAASEILVNLLPLTAGTRGLLDAPRLAWLPHGACVVNLGRGEHIVDADLLAALDAGRLRHAVLDVFDQEPLPPDHPYWTHPAVTVMPHVAAQSTPESCLPVVAENVRRLAAGEALLHLVDRDSGY</sequence>
<proteinExistence type="inferred from homology"/>
<dbReference type="InterPro" id="IPR036291">
    <property type="entry name" value="NAD(P)-bd_dom_sf"/>
</dbReference>
<reference evidence="5" key="1">
    <citation type="submission" date="2022-10" db="EMBL/GenBank/DDBJ databases">
        <title>The WGS of Solirubrobacter ginsenosidimutans DSM 21036.</title>
        <authorList>
            <person name="Jiang Z."/>
        </authorList>
    </citation>
    <scope>NUCLEOTIDE SEQUENCE</scope>
    <source>
        <strain evidence="5">DSM 21036</strain>
    </source>
</reference>
<name>A0A9X3MW69_9ACTN</name>
<dbReference type="InterPro" id="IPR029752">
    <property type="entry name" value="D-isomer_DH_CS1"/>
</dbReference>
<dbReference type="PROSITE" id="PS00671">
    <property type="entry name" value="D_2_HYDROXYACID_DH_3"/>
    <property type="match status" value="1"/>
</dbReference>
<comment type="similarity">
    <text evidence="1">Belongs to the D-isomer specific 2-hydroxyacid dehydrogenase family.</text>
</comment>
<feature type="domain" description="D-isomer specific 2-hydroxyacid dehydrogenase NAD-binding" evidence="4">
    <location>
        <begin position="101"/>
        <end position="267"/>
    </location>
</feature>
<dbReference type="PANTHER" id="PTHR43333:SF1">
    <property type="entry name" value="D-ISOMER SPECIFIC 2-HYDROXYACID DEHYDROGENASE NAD-BINDING DOMAIN-CONTAINING PROTEIN"/>
    <property type="match status" value="1"/>
</dbReference>
<dbReference type="CDD" id="cd12164">
    <property type="entry name" value="GDH_like_2"/>
    <property type="match status" value="1"/>
</dbReference>
<evidence type="ECO:0000256" key="1">
    <source>
        <dbReference type="ARBA" id="ARBA00005854"/>
    </source>
</evidence>
<protein>
    <submittedName>
        <fullName evidence="5">Glyoxylate/hydroxypyruvate reductase A</fullName>
    </submittedName>
</protein>
<evidence type="ECO:0000313" key="6">
    <source>
        <dbReference type="Proteomes" id="UP001149140"/>
    </source>
</evidence>